<proteinExistence type="predicted"/>
<evidence type="ECO:0000313" key="2">
    <source>
        <dbReference type="Proteomes" id="UP000824120"/>
    </source>
</evidence>
<comment type="caution">
    <text evidence="1">The sequence shown here is derived from an EMBL/GenBank/DDBJ whole genome shotgun (WGS) entry which is preliminary data.</text>
</comment>
<dbReference type="EMBL" id="JACXVP010000004">
    <property type="protein sequence ID" value="KAG5612808.1"/>
    <property type="molecule type" value="Genomic_DNA"/>
</dbReference>
<sequence length="83" mass="9592">MHCNRGAKMEMKVPTLQSHYQSEEILHYFYSACACFYYLLTSDVLIQVLHMESKENYVNTSYQLSGGEVGDTQVRYKDGLTIL</sequence>
<dbReference type="PROSITE" id="PS51257">
    <property type="entry name" value="PROKAR_LIPOPROTEIN"/>
    <property type="match status" value="1"/>
</dbReference>
<dbReference type="AlphaFoldDB" id="A0A9J5ZL12"/>
<keyword evidence="2" id="KW-1185">Reference proteome</keyword>
<protein>
    <submittedName>
        <fullName evidence="1">Uncharacterized protein</fullName>
    </submittedName>
</protein>
<organism evidence="1 2">
    <name type="scientific">Solanum commersonii</name>
    <name type="common">Commerson's wild potato</name>
    <name type="synonym">Commerson's nightshade</name>
    <dbReference type="NCBI Taxonomy" id="4109"/>
    <lineage>
        <taxon>Eukaryota</taxon>
        <taxon>Viridiplantae</taxon>
        <taxon>Streptophyta</taxon>
        <taxon>Embryophyta</taxon>
        <taxon>Tracheophyta</taxon>
        <taxon>Spermatophyta</taxon>
        <taxon>Magnoliopsida</taxon>
        <taxon>eudicotyledons</taxon>
        <taxon>Gunneridae</taxon>
        <taxon>Pentapetalae</taxon>
        <taxon>asterids</taxon>
        <taxon>lamiids</taxon>
        <taxon>Solanales</taxon>
        <taxon>Solanaceae</taxon>
        <taxon>Solanoideae</taxon>
        <taxon>Solaneae</taxon>
        <taxon>Solanum</taxon>
    </lineage>
</organism>
<gene>
    <name evidence="1" type="ORF">H5410_024089</name>
</gene>
<reference evidence="1 2" key="1">
    <citation type="submission" date="2020-09" db="EMBL/GenBank/DDBJ databases">
        <title>De no assembly of potato wild relative species, Solanum commersonii.</title>
        <authorList>
            <person name="Cho K."/>
        </authorList>
    </citation>
    <scope>NUCLEOTIDE SEQUENCE [LARGE SCALE GENOMIC DNA]</scope>
    <source>
        <strain evidence="1">LZ3.2</strain>
        <tissue evidence="1">Leaf</tissue>
    </source>
</reference>
<dbReference type="Proteomes" id="UP000824120">
    <property type="component" value="Chromosome 4"/>
</dbReference>
<name>A0A9J5ZL12_SOLCO</name>
<accession>A0A9J5ZL12</accession>
<evidence type="ECO:0000313" key="1">
    <source>
        <dbReference type="EMBL" id="KAG5612808.1"/>
    </source>
</evidence>